<dbReference type="InterPro" id="IPR034154">
    <property type="entry name" value="TOPRIM_DnaG/twinkle"/>
</dbReference>
<name>A0A0F9BI51_9ZZZZ</name>
<dbReference type="EMBL" id="LAZR01037703">
    <property type="protein sequence ID" value="KKL21515.1"/>
    <property type="molecule type" value="Genomic_DNA"/>
</dbReference>
<dbReference type="CDD" id="cd01029">
    <property type="entry name" value="TOPRIM_primases"/>
    <property type="match status" value="1"/>
</dbReference>
<gene>
    <name evidence="1" type="ORF">LCGC14_2444690</name>
</gene>
<sequence length="328" mass="37476">MEMNENSIGLDVALKRQGYEVRQHGSDTNEIRVCCMFCQQLGHGQDFRFRLGINLKTGQAHCFRCHWKTRDIYRLIEKQMGRRVRQPDSVYEAKKTEDAQVVLPEGFELFFSIDNQEGAIRTKALDYLHSRGVTDEQIERHHIGFCSVGRYAWRIVFPIYHRDKLFTFIGRDFTGRQEPKFLNRKGAKPLWTSEEHGQGMPLDSTVILYEGIFKALAGERCRFFTLGPVIHAATLGSQITDLQLAQLCPQVVKEIVLFPDPDRPGLNGFLKAGRALMAKHYSSGVSVVWPLPQREADEMSGDEVRRCIEGRHPFSVASWAMASCIIPE</sequence>
<reference evidence="1" key="1">
    <citation type="journal article" date="2015" name="Nature">
        <title>Complex archaea that bridge the gap between prokaryotes and eukaryotes.</title>
        <authorList>
            <person name="Spang A."/>
            <person name="Saw J.H."/>
            <person name="Jorgensen S.L."/>
            <person name="Zaremba-Niedzwiedzka K."/>
            <person name="Martijn J."/>
            <person name="Lind A.E."/>
            <person name="van Eijk R."/>
            <person name="Schleper C."/>
            <person name="Guy L."/>
            <person name="Ettema T.J."/>
        </authorList>
    </citation>
    <scope>NUCLEOTIDE SEQUENCE</scope>
</reference>
<dbReference type="Gene3D" id="3.40.1360.10">
    <property type="match status" value="1"/>
</dbReference>
<dbReference type="SUPFAM" id="SSF56731">
    <property type="entry name" value="DNA primase core"/>
    <property type="match status" value="1"/>
</dbReference>
<protein>
    <recommendedName>
        <fullName evidence="2">Toprim domain-containing protein</fullName>
    </recommendedName>
</protein>
<evidence type="ECO:0000313" key="1">
    <source>
        <dbReference type="EMBL" id="KKL21515.1"/>
    </source>
</evidence>
<proteinExistence type="predicted"/>
<organism evidence="1">
    <name type="scientific">marine sediment metagenome</name>
    <dbReference type="NCBI Taxonomy" id="412755"/>
    <lineage>
        <taxon>unclassified sequences</taxon>
        <taxon>metagenomes</taxon>
        <taxon>ecological metagenomes</taxon>
    </lineage>
</organism>
<evidence type="ECO:0008006" key="2">
    <source>
        <dbReference type="Google" id="ProtNLM"/>
    </source>
</evidence>
<comment type="caution">
    <text evidence="1">The sequence shown here is derived from an EMBL/GenBank/DDBJ whole genome shotgun (WGS) entry which is preliminary data.</text>
</comment>
<dbReference type="AlphaFoldDB" id="A0A0F9BI51"/>
<accession>A0A0F9BI51</accession>